<dbReference type="InterPro" id="IPR044538">
    <property type="entry name" value="Vta1-like"/>
</dbReference>
<accession>A0A8J6C0D8</accession>
<dbReference type="InterPro" id="IPR039431">
    <property type="entry name" value="Vta1/CALS_N"/>
</dbReference>
<dbReference type="InterPro" id="IPR023175">
    <property type="entry name" value="Vta1/CALS_N_sf"/>
</dbReference>
<evidence type="ECO:0000256" key="5">
    <source>
        <dbReference type="ARBA" id="ARBA00022490"/>
    </source>
</evidence>
<organism evidence="12 13">
    <name type="scientific">Diacronema lutheri</name>
    <name type="common">Unicellular marine alga</name>
    <name type="synonym">Monochrysis lutheri</name>
    <dbReference type="NCBI Taxonomy" id="2081491"/>
    <lineage>
        <taxon>Eukaryota</taxon>
        <taxon>Haptista</taxon>
        <taxon>Haptophyta</taxon>
        <taxon>Pavlovophyceae</taxon>
        <taxon>Pavlovales</taxon>
        <taxon>Pavlovaceae</taxon>
        <taxon>Diacronema</taxon>
    </lineage>
</organism>
<name>A0A8J6C0D8_DIALT</name>
<feature type="domain" description="Vta1/callose synthase N-terminal" evidence="10">
    <location>
        <begin position="17"/>
        <end position="155"/>
    </location>
</feature>
<evidence type="ECO:0000256" key="4">
    <source>
        <dbReference type="ARBA" id="ARBA00022448"/>
    </source>
</evidence>
<evidence type="ECO:0000256" key="7">
    <source>
        <dbReference type="ARBA" id="ARBA00022927"/>
    </source>
</evidence>
<dbReference type="EMBL" id="JAGTXO010000062">
    <property type="protein sequence ID" value="KAG8457807.1"/>
    <property type="molecule type" value="Genomic_DNA"/>
</dbReference>
<dbReference type="OrthoDB" id="391137at2759"/>
<keyword evidence="8" id="KW-0472">Membrane</keyword>
<evidence type="ECO:0000313" key="12">
    <source>
        <dbReference type="EMBL" id="KAG8457807.1"/>
    </source>
</evidence>
<dbReference type="OMA" id="AYWCEYH"/>
<feature type="compositionally biased region" description="Pro residues" evidence="9">
    <location>
        <begin position="200"/>
        <end position="219"/>
    </location>
</feature>
<evidence type="ECO:0000256" key="1">
    <source>
        <dbReference type="ARBA" id="ARBA00004481"/>
    </source>
</evidence>
<reference evidence="12" key="1">
    <citation type="submission" date="2021-05" db="EMBL/GenBank/DDBJ databases">
        <title>The genome of the haptophyte Pavlova lutheri (Diacronema luteri, Pavlovales) - a model for lipid biosynthesis in eukaryotic algae.</title>
        <authorList>
            <person name="Hulatt C.J."/>
            <person name="Posewitz M.C."/>
        </authorList>
    </citation>
    <scope>NUCLEOTIDE SEQUENCE</scope>
    <source>
        <strain evidence="12">NIVA-4/92</strain>
    </source>
</reference>
<evidence type="ECO:0000313" key="13">
    <source>
        <dbReference type="Proteomes" id="UP000751190"/>
    </source>
</evidence>
<dbReference type="PANTHER" id="PTHR46009">
    <property type="entry name" value="VACUOLAR PROTEIN SORTING-ASSOCIATED PROTEIN VTA1 HOMOLOG"/>
    <property type="match status" value="1"/>
</dbReference>
<dbReference type="Gene3D" id="1.20.5.420">
    <property type="entry name" value="Immunoglobulin FC, subunit C"/>
    <property type="match status" value="1"/>
</dbReference>
<keyword evidence="6" id="KW-0967">Endosome</keyword>
<feature type="compositionally biased region" description="Pro residues" evidence="9">
    <location>
        <begin position="254"/>
        <end position="298"/>
    </location>
</feature>
<keyword evidence="7" id="KW-0653">Protein transport</keyword>
<comment type="similarity">
    <text evidence="3">Belongs to the VTA1 family.</text>
</comment>
<dbReference type="Pfam" id="PF18097">
    <property type="entry name" value="Vta1_C"/>
    <property type="match status" value="1"/>
</dbReference>
<dbReference type="InterPro" id="IPR041212">
    <property type="entry name" value="Vta1_C"/>
</dbReference>
<protein>
    <recommendedName>
        <fullName evidence="14">Vta1/callose synthase N-terminal domain-containing protein</fullName>
    </recommendedName>
</protein>
<dbReference type="GO" id="GO:0015031">
    <property type="term" value="P:protein transport"/>
    <property type="evidence" value="ECO:0007669"/>
    <property type="project" value="UniProtKB-KW"/>
</dbReference>
<keyword evidence="5" id="KW-0963">Cytoplasm</keyword>
<feature type="compositionally biased region" description="Low complexity" evidence="9">
    <location>
        <begin position="220"/>
        <end position="231"/>
    </location>
</feature>
<feature type="domain" description="Vta1 C-terminal" evidence="11">
    <location>
        <begin position="312"/>
        <end position="343"/>
    </location>
</feature>
<evidence type="ECO:0000256" key="3">
    <source>
        <dbReference type="ARBA" id="ARBA00007895"/>
    </source>
</evidence>
<dbReference type="AlphaFoldDB" id="A0A8J6C0D8"/>
<dbReference type="Proteomes" id="UP000751190">
    <property type="component" value="Unassembled WGS sequence"/>
</dbReference>
<keyword evidence="4" id="KW-0813">Transport</keyword>
<evidence type="ECO:0000256" key="9">
    <source>
        <dbReference type="SAM" id="MobiDB-lite"/>
    </source>
</evidence>
<sequence length="349" mass="35953">MRAILSGQGLPPALKPIATFLQRAREIAPLSPLVAYYTRVYAMQLAFELRVKMDKQDMPTLLELMDAMEEEKKGVDLSQADVASALVEDFAQDLFARADEADRRGPADMKVGRAFHAASVVIDVCRQFGDLPSDLHDKHKYARWRFVEIAKAAKEGRAPAPPPDIGGDALFADLGAAALLADGDEGGGAQRMGGGDASAAPPPPPPPTADPYQQPPPSAAPQQWQQRPAGVSGPGGAIGGGDLGGAGYGSGFALPPPPAPPPVFAPPHAPPHAPPYAAAPPPASQLPPFAPAAPPAPPSALGAALSSDALFAAQRHAKFAVSALQFSDVPTAVQNLHAALAALGAPLRP</sequence>
<proteinExistence type="inferred from homology"/>
<dbReference type="PANTHER" id="PTHR46009:SF1">
    <property type="entry name" value="VACUOLAR PROTEIN SORTING-ASSOCIATED PROTEIN VTA1 HOMOLOG"/>
    <property type="match status" value="1"/>
</dbReference>
<evidence type="ECO:0000259" key="11">
    <source>
        <dbReference type="Pfam" id="PF18097"/>
    </source>
</evidence>
<comment type="caution">
    <text evidence="12">The sequence shown here is derived from an EMBL/GenBank/DDBJ whole genome shotgun (WGS) entry which is preliminary data.</text>
</comment>
<feature type="compositionally biased region" description="Gly residues" evidence="9">
    <location>
        <begin position="232"/>
        <end position="250"/>
    </location>
</feature>
<dbReference type="GO" id="GO:0010008">
    <property type="term" value="C:endosome membrane"/>
    <property type="evidence" value="ECO:0007669"/>
    <property type="project" value="UniProtKB-SubCell"/>
</dbReference>
<dbReference type="Gene3D" id="1.25.40.270">
    <property type="entry name" value="Vacuolar protein sorting-associated protein vta1"/>
    <property type="match status" value="1"/>
</dbReference>
<dbReference type="GO" id="GO:0005771">
    <property type="term" value="C:multivesicular body"/>
    <property type="evidence" value="ECO:0007669"/>
    <property type="project" value="TreeGrafter"/>
</dbReference>
<evidence type="ECO:0000256" key="2">
    <source>
        <dbReference type="ARBA" id="ARBA00004496"/>
    </source>
</evidence>
<keyword evidence="13" id="KW-1185">Reference proteome</keyword>
<feature type="region of interest" description="Disordered" evidence="9">
    <location>
        <begin position="182"/>
        <end position="302"/>
    </location>
</feature>
<evidence type="ECO:0000259" key="10">
    <source>
        <dbReference type="Pfam" id="PF04652"/>
    </source>
</evidence>
<dbReference type="GO" id="GO:0032511">
    <property type="term" value="P:late endosome to vacuole transport via multivesicular body sorting pathway"/>
    <property type="evidence" value="ECO:0007669"/>
    <property type="project" value="InterPro"/>
</dbReference>
<dbReference type="Pfam" id="PF04652">
    <property type="entry name" value="Vta1"/>
    <property type="match status" value="1"/>
</dbReference>
<evidence type="ECO:0008006" key="14">
    <source>
        <dbReference type="Google" id="ProtNLM"/>
    </source>
</evidence>
<evidence type="ECO:0000256" key="8">
    <source>
        <dbReference type="ARBA" id="ARBA00023136"/>
    </source>
</evidence>
<gene>
    <name evidence="12" type="ORF">KFE25_005076</name>
</gene>
<evidence type="ECO:0000256" key="6">
    <source>
        <dbReference type="ARBA" id="ARBA00022753"/>
    </source>
</evidence>
<comment type="subcellular location">
    <subcellularLocation>
        <location evidence="2">Cytoplasm</location>
    </subcellularLocation>
    <subcellularLocation>
        <location evidence="1">Endosome membrane</location>
        <topology evidence="1">Peripheral membrane protein</topology>
    </subcellularLocation>
</comment>
<feature type="compositionally biased region" description="Gly residues" evidence="9">
    <location>
        <begin position="186"/>
        <end position="196"/>
    </location>
</feature>